<sequence>MDILQAIFSGLAMGSVYALVAFGFSITYTTTKTFNFGQGAFLAASGLIGVSAVLFYSQGKLIGFPAPEDVTWPSFVFALVVSAAIMSLLGYVLYQTAIKHFVGEQGLSWVMSTIGFGILVQNIALMIWGPAPLALASPMGDGVIHIMGAGVRPQEILVFCVTLVLMVAFDWALHATKMGKAVRAVAFSKSTASLMGINANAVAISVFAISSALAAIAGVMIAPIATASVFVGTLLALKAFSAAILGGLDNPRGCIFGGFLIGLLESLIGLWYSNLREIAVFALIIVVLYFRPAGLLGKVHVEKV</sequence>
<keyword evidence="11" id="KW-1185">Reference proteome</keyword>
<protein>
    <submittedName>
        <fullName evidence="10">Branched-chain amino acid transport system permease protein</fullName>
    </submittedName>
</protein>
<proteinExistence type="inferred from homology"/>
<evidence type="ECO:0000256" key="4">
    <source>
        <dbReference type="ARBA" id="ARBA00022692"/>
    </source>
</evidence>
<dbReference type="AlphaFoldDB" id="A0A1M5ZY86"/>
<dbReference type="PANTHER" id="PTHR11795:SF450">
    <property type="entry name" value="ABC TRANSPORTER PERMEASE PROTEIN"/>
    <property type="match status" value="1"/>
</dbReference>
<dbReference type="CDD" id="cd06582">
    <property type="entry name" value="TM_PBP1_LivH_like"/>
    <property type="match status" value="1"/>
</dbReference>
<accession>A0A1M5ZY86</accession>
<evidence type="ECO:0000256" key="5">
    <source>
        <dbReference type="ARBA" id="ARBA00022970"/>
    </source>
</evidence>
<keyword evidence="2" id="KW-0813">Transport</keyword>
<dbReference type="InterPro" id="IPR052157">
    <property type="entry name" value="BCAA_transport_permease"/>
</dbReference>
<feature type="transmembrane region" description="Helical" evidence="9">
    <location>
        <begin position="156"/>
        <end position="176"/>
    </location>
</feature>
<keyword evidence="7 9" id="KW-0472">Membrane</keyword>
<keyword evidence="3" id="KW-1003">Cell membrane</keyword>
<feature type="transmembrane region" description="Helical" evidence="9">
    <location>
        <begin position="6"/>
        <end position="28"/>
    </location>
</feature>
<evidence type="ECO:0000256" key="9">
    <source>
        <dbReference type="SAM" id="Phobius"/>
    </source>
</evidence>
<feature type="transmembrane region" description="Helical" evidence="9">
    <location>
        <begin position="106"/>
        <end position="129"/>
    </location>
</feature>
<dbReference type="Pfam" id="PF02653">
    <property type="entry name" value="BPD_transp_2"/>
    <property type="match status" value="1"/>
</dbReference>
<dbReference type="EMBL" id="FQXE01000020">
    <property type="protein sequence ID" value="SHI28853.1"/>
    <property type="molecule type" value="Genomic_DNA"/>
</dbReference>
<keyword evidence="4 9" id="KW-0812">Transmembrane</keyword>
<name>A0A1M5ZY86_9BURK</name>
<dbReference type="GO" id="GO:0022857">
    <property type="term" value="F:transmembrane transporter activity"/>
    <property type="evidence" value="ECO:0007669"/>
    <property type="project" value="InterPro"/>
</dbReference>
<feature type="transmembrane region" description="Helical" evidence="9">
    <location>
        <begin position="278"/>
        <end position="297"/>
    </location>
</feature>
<gene>
    <name evidence="10" type="ORF">SAMN04488135_12029</name>
</gene>
<evidence type="ECO:0000256" key="1">
    <source>
        <dbReference type="ARBA" id="ARBA00004651"/>
    </source>
</evidence>
<dbReference type="Proteomes" id="UP000184226">
    <property type="component" value="Unassembled WGS sequence"/>
</dbReference>
<evidence type="ECO:0000256" key="3">
    <source>
        <dbReference type="ARBA" id="ARBA00022475"/>
    </source>
</evidence>
<feature type="transmembrane region" description="Helical" evidence="9">
    <location>
        <begin position="40"/>
        <end position="58"/>
    </location>
</feature>
<evidence type="ECO:0000256" key="2">
    <source>
        <dbReference type="ARBA" id="ARBA00022448"/>
    </source>
</evidence>
<dbReference type="OrthoDB" id="25113at2"/>
<evidence type="ECO:0000256" key="8">
    <source>
        <dbReference type="ARBA" id="ARBA00037998"/>
    </source>
</evidence>
<evidence type="ECO:0000313" key="10">
    <source>
        <dbReference type="EMBL" id="SHI28853.1"/>
    </source>
</evidence>
<dbReference type="GO" id="GO:0006865">
    <property type="term" value="P:amino acid transport"/>
    <property type="evidence" value="ECO:0007669"/>
    <property type="project" value="UniProtKB-KW"/>
</dbReference>
<organism evidence="10 11">
    <name type="scientific">Pollutimonas bauzanensis</name>
    <dbReference type="NCBI Taxonomy" id="658167"/>
    <lineage>
        <taxon>Bacteria</taxon>
        <taxon>Pseudomonadati</taxon>
        <taxon>Pseudomonadota</taxon>
        <taxon>Betaproteobacteria</taxon>
        <taxon>Burkholderiales</taxon>
        <taxon>Alcaligenaceae</taxon>
        <taxon>Pollutimonas</taxon>
    </lineage>
</organism>
<feature type="transmembrane region" description="Helical" evidence="9">
    <location>
        <begin position="70"/>
        <end position="94"/>
    </location>
</feature>
<evidence type="ECO:0000256" key="7">
    <source>
        <dbReference type="ARBA" id="ARBA00023136"/>
    </source>
</evidence>
<feature type="transmembrane region" description="Helical" evidence="9">
    <location>
        <begin position="255"/>
        <end position="272"/>
    </location>
</feature>
<dbReference type="GO" id="GO:0005886">
    <property type="term" value="C:plasma membrane"/>
    <property type="evidence" value="ECO:0007669"/>
    <property type="project" value="UniProtKB-SubCell"/>
</dbReference>
<reference evidence="10 11" key="1">
    <citation type="submission" date="2016-11" db="EMBL/GenBank/DDBJ databases">
        <authorList>
            <person name="Jaros S."/>
            <person name="Januszkiewicz K."/>
            <person name="Wedrychowicz H."/>
        </authorList>
    </citation>
    <scope>NUCLEOTIDE SEQUENCE [LARGE SCALE GENOMIC DNA]</scope>
    <source>
        <strain evidence="10 11">CGMCC 1.10190</strain>
    </source>
</reference>
<dbReference type="PANTHER" id="PTHR11795">
    <property type="entry name" value="BRANCHED-CHAIN AMINO ACID TRANSPORT SYSTEM PERMEASE PROTEIN LIVH"/>
    <property type="match status" value="1"/>
</dbReference>
<evidence type="ECO:0000313" key="11">
    <source>
        <dbReference type="Proteomes" id="UP000184226"/>
    </source>
</evidence>
<keyword evidence="5" id="KW-0029">Amino-acid transport</keyword>
<evidence type="ECO:0000256" key="6">
    <source>
        <dbReference type="ARBA" id="ARBA00022989"/>
    </source>
</evidence>
<keyword evidence="6 9" id="KW-1133">Transmembrane helix</keyword>
<dbReference type="InterPro" id="IPR001851">
    <property type="entry name" value="ABC_transp_permease"/>
</dbReference>
<dbReference type="STRING" id="658167.SAMN04488135_12029"/>
<feature type="transmembrane region" description="Helical" evidence="9">
    <location>
        <begin position="197"/>
        <end position="221"/>
    </location>
</feature>
<comment type="subcellular location">
    <subcellularLocation>
        <location evidence="1">Cell membrane</location>
        <topology evidence="1">Multi-pass membrane protein</topology>
    </subcellularLocation>
</comment>
<feature type="transmembrane region" description="Helical" evidence="9">
    <location>
        <begin position="227"/>
        <end position="248"/>
    </location>
</feature>
<comment type="similarity">
    <text evidence="8">Belongs to the binding-protein-dependent transport system permease family. LivHM subfamily.</text>
</comment>
<dbReference type="RefSeq" id="WP_073109175.1">
    <property type="nucleotide sequence ID" value="NZ_FQXE01000020.1"/>
</dbReference>